<proteinExistence type="predicted"/>
<dbReference type="PANTHER" id="PTHR45614:SF25">
    <property type="entry name" value="MYB PROTEIN"/>
    <property type="match status" value="1"/>
</dbReference>
<dbReference type="SMART" id="SM00717">
    <property type="entry name" value="SANT"/>
    <property type="match status" value="2"/>
</dbReference>
<gene>
    <name evidence="7" type="ORF">NMOB1V02_LOCUS7615</name>
</gene>
<feature type="domain" description="HTH myb-type" evidence="6">
    <location>
        <begin position="33"/>
        <end position="72"/>
    </location>
</feature>
<dbReference type="Gene3D" id="1.10.10.60">
    <property type="entry name" value="Homeodomain-like"/>
    <property type="match status" value="2"/>
</dbReference>
<dbReference type="EMBL" id="CAJPEX010001868">
    <property type="protein sequence ID" value="CAG0920103.1"/>
    <property type="molecule type" value="Genomic_DNA"/>
</dbReference>
<dbReference type="GO" id="GO:0000278">
    <property type="term" value="P:mitotic cell cycle"/>
    <property type="evidence" value="ECO:0007669"/>
    <property type="project" value="TreeGrafter"/>
</dbReference>
<dbReference type="FunFam" id="1.10.10.60:FF:000010">
    <property type="entry name" value="Transcriptional activator Myb isoform A"/>
    <property type="match status" value="1"/>
</dbReference>
<keyword evidence="2" id="KW-0677">Repeat</keyword>
<dbReference type="InterPro" id="IPR017930">
    <property type="entry name" value="Myb_dom"/>
</dbReference>
<dbReference type="CDD" id="cd00167">
    <property type="entry name" value="SANT"/>
    <property type="match status" value="2"/>
</dbReference>
<dbReference type="PROSITE" id="PS50090">
    <property type="entry name" value="MYB_LIKE"/>
    <property type="match status" value="2"/>
</dbReference>
<dbReference type="GO" id="GO:0005634">
    <property type="term" value="C:nucleus"/>
    <property type="evidence" value="ECO:0007669"/>
    <property type="project" value="UniProtKB-SubCell"/>
</dbReference>
<feature type="domain" description="HTH myb-type" evidence="6">
    <location>
        <begin position="73"/>
        <end position="127"/>
    </location>
</feature>
<keyword evidence="3" id="KW-0238">DNA-binding</keyword>
<evidence type="ECO:0000259" key="6">
    <source>
        <dbReference type="PROSITE" id="PS51294"/>
    </source>
</evidence>
<protein>
    <submittedName>
        <fullName evidence="7">Uncharacterized protein</fullName>
    </submittedName>
</protein>
<evidence type="ECO:0000259" key="5">
    <source>
        <dbReference type="PROSITE" id="PS50090"/>
    </source>
</evidence>
<evidence type="ECO:0000256" key="3">
    <source>
        <dbReference type="ARBA" id="ARBA00023125"/>
    </source>
</evidence>
<dbReference type="EMBL" id="OA883905">
    <property type="protein sequence ID" value="CAD7279951.1"/>
    <property type="molecule type" value="Genomic_DNA"/>
</dbReference>
<feature type="compositionally biased region" description="Low complexity" evidence="4">
    <location>
        <begin position="251"/>
        <end position="262"/>
    </location>
</feature>
<feature type="domain" description="Myb-like" evidence="5">
    <location>
        <begin position="73"/>
        <end position="123"/>
    </location>
</feature>
<evidence type="ECO:0000256" key="2">
    <source>
        <dbReference type="ARBA" id="ARBA00022737"/>
    </source>
</evidence>
<dbReference type="OrthoDB" id="2143914at2759"/>
<organism evidence="7">
    <name type="scientific">Notodromas monacha</name>
    <dbReference type="NCBI Taxonomy" id="399045"/>
    <lineage>
        <taxon>Eukaryota</taxon>
        <taxon>Metazoa</taxon>
        <taxon>Ecdysozoa</taxon>
        <taxon>Arthropoda</taxon>
        <taxon>Crustacea</taxon>
        <taxon>Oligostraca</taxon>
        <taxon>Ostracoda</taxon>
        <taxon>Podocopa</taxon>
        <taxon>Podocopida</taxon>
        <taxon>Cypridocopina</taxon>
        <taxon>Cypridoidea</taxon>
        <taxon>Cyprididae</taxon>
        <taxon>Notodromas</taxon>
    </lineage>
</organism>
<dbReference type="InterPro" id="IPR009057">
    <property type="entry name" value="Homeodomain-like_sf"/>
</dbReference>
<feature type="region of interest" description="Disordered" evidence="4">
    <location>
        <begin position="365"/>
        <end position="391"/>
    </location>
</feature>
<dbReference type="GO" id="GO:0000978">
    <property type="term" value="F:RNA polymerase II cis-regulatory region sequence-specific DNA binding"/>
    <property type="evidence" value="ECO:0007669"/>
    <property type="project" value="TreeGrafter"/>
</dbReference>
<feature type="domain" description="Myb-like" evidence="5">
    <location>
        <begin position="30"/>
        <end position="72"/>
    </location>
</feature>
<evidence type="ECO:0000256" key="1">
    <source>
        <dbReference type="ARBA" id="ARBA00004123"/>
    </source>
</evidence>
<accession>A0A7R9BSY0</accession>
<feature type="region of interest" description="Disordered" evidence="4">
    <location>
        <begin position="239"/>
        <end position="268"/>
    </location>
</feature>
<dbReference type="InterPro" id="IPR001005">
    <property type="entry name" value="SANT/Myb"/>
</dbReference>
<evidence type="ECO:0000313" key="7">
    <source>
        <dbReference type="EMBL" id="CAD7279951.1"/>
    </source>
</evidence>
<evidence type="ECO:0000313" key="8">
    <source>
        <dbReference type="Proteomes" id="UP000678499"/>
    </source>
</evidence>
<keyword evidence="8" id="KW-1185">Reference proteome</keyword>
<dbReference type="PANTHER" id="PTHR45614">
    <property type="entry name" value="MYB PROTEIN-RELATED"/>
    <property type="match status" value="1"/>
</dbReference>
<name>A0A7R9BSY0_9CRUS</name>
<evidence type="ECO:0000256" key="4">
    <source>
        <dbReference type="SAM" id="MobiDB-lite"/>
    </source>
</evidence>
<dbReference type="PROSITE" id="PS51294">
    <property type="entry name" value="HTH_MYB"/>
    <property type="match status" value="2"/>
</dbReference>
<dbReference type="GO" id="GO:0000981">
    <property type="term" value="F:DNA-binding transcription factor activity, RNA polymerase II-specific"/>
    <property type="evidence" value="ECO:0007669"/>
    <property type="project" value="TreeGrafter"/>
</dbReference>
<comment type="subcellular location">
    <subcellularLocation>
        <location evidence="1">Nucleus</location>
    </subcellularLocation>
</comment>
<dbReference type="Proteomes" id="UP000678499">
    <property type="component" value="Unassembled WGS sequence"/>
</dbReference>
<sequence>MPRDSLGHHSALGRTQLVPWETKFTLLQASISEDQRVVELVAKYGPKRWTLIAKHLKGRIGKQCRERWHNHLNPHINKTAWTEDEDEIIYKAHLQWGNQWAKIAKLLPGRTDNAIKNHWNSTMRKKYEGTVSVRVRKSRTSKKKAVARVDSSTEGYSQASDDQRVMSALGSASTSHVYSTPYPCTPSPSSTSSADAAVYAHHSGYETIQKHQQHHYQRLQHHQSHVATHAMHQYAVQSHPPTPVYVGEQASSSQSDWHQPSSEYSVEEGESMYKILPLESHEEAAQTSPSKSSYFLSPFKSILMWDPKNPGAMSNAKMALDFDNVKTEPLDDSVVERLSQSENESWRFRDDEGVGLVTTLSFSPLASTQRSTPKELRNNGEIFDNGAVDHN</sequence>
<reference evidence="7" key="1">
    <citation type="submission" date="2020-11" db="EMBL/GenBank/DDBJ databases">
        <authorList>
            <person name="Tran Van P."/>
        </authorList>
    </citation>
    <scope>NUCLEOTIDE SEQUENCE</scope>
</reference>
<dbReference type="GO" id="GO:0045944">
    <property type="term" value="P:positive regulation of transcription by RNA polymerase II"/>
    <property type="evidence" value="ECO:0007669"/>
    <property type="project" value="TreeGrafter"/>
</dbReference>
<dbReference type="InterPro" id="IPR050560">
    <property type="entry name" value="MYB_TF"/>
</dbReference>
<dbReference type="AlphaFoldDB" id="A0A7R9BSY0"/>
<dbReference type="SUPFAM" id="SSF46689">
    <property type="entry name" value="Homeodomain-like"/>
    <property type="match status" value="1"/>
</dbReference>
<dbReference type="Pfam" id="PF00249">
    <property type="entry name" value="Myb_DNA-binding"/>
    <property type="match status" value="2"/>
</dbReference>